<keyword evidence="1" id="KW-0560">Oxidoreductase</keyword>
<dbReference type="PRINTS" id="PR00081">
    <property type="entry name" value="GDHRDH"/>
</dbReference>
<gene>
    <name evidence="2" type="ORF">BST96_16990</name>
</gene>
<proteinExistence type="predicted"/>
<dbReference type="PANTHER" id="PTHR43157">
    <property type="entry name" value="PHOSPHATIDYLINOSITOL-GLYCAN BIOSYNTHESIS CLASS F PROTEIN-RELATED"/>
    <property type="match status" value="1"/>
</dbReference>
<dbReference type="RefSeq" id="WP_085759841.1">
    <property type="nucleotide sequence ID" value="NZ_CP019343.1"/>
</dbReference>
<name>A0A1X9NF35_9GAMM</name>
<dbReference type="PANTHER" id="PTHR43157:SF31">
    <property type="entry name" value="PHOSPHATIDYLINOSITOL-GLYCAN BIOSYNTHESIS CLASS F PROTEIN"/>
    <property type="match status" value="1"/>
</dbReference>
<protein>
    <recommendedName>
        <fullName evidence="4">Short-chain dehydrogenase</fullName>
    </recommendedName>
</protein>
<keyword evidence="3" id="KW-1185">Reference proteome</keyword>
<dbReference type="CDD" id="cd05327">
    <property type="entry name" value="retinol-DH_like_SDR_c_like"/>
    <property type="match status" value="1"/>
</dbReference>
<dbReference type="OrthoDB" id="109589at2"/>
<evidence type="ECO:0000313" key="2">
    <source>
        <dbReference type="EMBL" id="ARN75654.1"/>
    </source>
</evidence>
<dbReference type="GO" id="GO:0016491">
    <property type="term" value="F:oxidoreductase activity"/>
    <property type="evidence" value="ECO:0007669"/>
    <property type="project" value="UniProtKB-KW"/>
</dbReference>
<accession>A0A1X9NF35</accession>
<dbReference type="InterPro" id="IPR002347">
    <property type="entry name" value="SDR_fam"/>
</dbReference>
<dbReference type="Pfam" id="PF00106">
    <property type="entry name" value="adh_short"/>
    <property type="match status" value="1"/>
</dbReference>
<dbReference type="KEGG" id="osg:BST96_16990"/>
<sequence>MGGFNRWSTAEKVSEGIDLKGKTALVTGANTGLGLETTRVLALRGAKVIMACRDQQKAEAARDKIVAESAGNIQPEQLLNLPLDMNALASVRASAEEFLSWDMPLDILINNAGIMIPMERRTEDGFEAHLGINHLAHFLFTRLIIDALKRAGQARVVVVASGAMGMATQTAELNDINWEERKFSGMRSYGDSKLMNLLFAKELNKRFNQDGIVANALHPGVIATELARDQSLPFMILGLVAIPFMKSKGQGAATSVYLATSPDYASKGGLYFSSCQEARPEYKLASDEALCTAVWERSEALTGLDNR</sequence>
<reference evidence="2 3" key="1">
    <citation type="submission" date="2016-11" db="EMBL/GenBank/DDBJ databases">
        <title>Trade-off between light-utilization and light-protection in marine flavobacteria.</title>
        <authorList>
            <person name="Kumagai Y."/>
        </authorList>
    </citation>
    <scope>NUCLEOTIDE SEQUENCE [LARGE SCALE GENOMIC DNA]</scope>
    <source>
        <strain evidence="2 3">NBRC 107125</strain>
    </source>
</reference>
<dbReference type="STRING" id="716816.BST96_16990"/>
<dbReference type="AlphaFoldDB" id="A0A1X9NF35"/>
<dbReference type="SUPFAM" id="SSF51735">
    <property type="entry name" value="NAD(P)-binding Rossmann-fold domains"/>
    <property type="match status" value="1"/>
</dbReference>
<dbReference type="EMBL" id="CP019343">
    <property type="protein sequence ID" value="ARN75654.1"/>
    <property type="molecule type" value="Genomic_DNA"/>
</dbReference>
<evidence type="ECO:0008006" key="4">
    <source>
        <dbReference type="Google" id="ProtNLM"/>
    </source>
</evidence>
<evidence type="ECO:0000313" key="3">
    <source>
        <dbReference type="Proteomes" id="UP000193450"/>
    </source>
</evidence>
<dbReference type="InterPro" id="IPR036291">
    <property type="entry name" value="NAD(P)-bd_dom_sf"/>
</dbReference>
<dbReference type="Gene3D" id="3.40.50.720">
    <property type="entry name" value="NAD(P)-binding Rossmann-like Domain"/>
    <property type="match status" value="1"/>
</dbReference>
<organism evidence="2 3">
    <name type="scientific">Oceanicoccus sagamiensis</name>
    <dbReference type="NCBI Taxonomy" id="716816"/>
    <lineage>
        <taxon>Bacteria</taxon>
        <taxon>Pseudomonadati</taxon>
        <taxon>Pseudomonadota</taxon>
        <taxon>Gammaproteobacteria</taxon>
        <taxon>Cellvibrionales</taxon>
        <taxon>Spongiibacteraceae</taxon>
        <taxon>Oceanicoccus</taxon>
    </lineage>
</organism>
<dbReference type="Proteomes" id="UP000193450">
    <property type="component" value="Chromosome"/>
</dbReference>
<evidence type="ECO:0000256" key="1">
    <source>
        <dbReference type="ARBA" id="ARBA00023002"/>
    </source>
</evidence>